<feature type="transmembrane region" description="Helical" evidence="10">
    <location>
        <begin position="272"/>
        <end position="291"/>
    </location>
</feature>
<evidence type="ECO:0000256" key="4">
    <source>
        <dbReference type="ARBA" id="ARBA00022692"/>
    </source>
</evidence>
<dbReference type="FunFam" id="3.40.50.300:FF:000032">
    <property type="entry name" value="Export ABC transporter ATP-binding protein"/>
    <property type="match status" value="1"/>
</dbReference>
<dbReference type="PANTHER" id="PTHR42798">
    <property type="entry name" value="LIPOPROTEIN-RELEASING SYSTEM ATP-BINDING PROTEIN LOLD"/>
    <property type="match status" value="1"/>
</dbReference>
<dbReference type="GO" id="GO:0005524">
    <property type="term" value="F:ATP binding"/>
    <property type="evidence" value="ECO:0007669"/>
    <property type="project" value="UniProtKB-KW"/>
</dbReference>
<dbReference type="InterPro" id="IPR003838">
    <property type="entry name" value="ABC3_permease_C"/>
</dbReference>
<dbReference type="HOGENOM" id="CLU_000604_9_0_9"/>
<proteinExistence type="inferred from homology"/>
<feature type="transmembrane region" description="Helical" evidence="10">
    <location>
        <begin position="743"/>
        <end position="772"/>
    </location>
</feature>
<dbReference type="InterPro" id="IPR017871">
    <property type="entry name" value="ABC_transporter-like_CS"/>
</dbReference>
<dbReference type="AlphaFoldDB" id="D4RW81"/>
<dbReference type="SMART" id="SM00382">
    <property type="entry name" value="AAA"/>
    <property type="match status" value="1"/>
</dbReference>
<comment type="similarity">
    <text evidence="9">Belongs to the ABC transporter superfamily. Macrolide exporter (TC 3.A.1.122) family.</text>
</comment>
<dbReference type="GeneID" id="98918576"/>
<dbReference type="GO" id="GO:0022857">
    <property type="term" value="F:transmembrane transporter activity"/>
    <property type="evidence" value="ECO:0007669"/>
    <property type="project" value="UniProtKB-ARBA"/>
</dbReference>
<evidence type="ECO:0000259" key="11">
    <source>
        <dbReference type="PROSITE" id="PS50893"/>
    </source>
</evidence>
<dbReference type="InterPro" id="IPR017911">
    <property type="entry name" value="MacB-like_ATP-bd"/>
</dbReference>
<dbReference type="InterPro" id="IPR003593">
    <property type="entry name" value="AAA+_ATPase"/>
</dbReference>
<dbReference type="Gene3D" id="3.40.50.300">
    <property type="entry name" value="P-loop containing nucleotide triphosphate hydrolases"/>
    <property type="match status" value="1"/>
</dbReference>
<reference evidence="12 13" key="1">
    <citation type="submission" date="2010-02" db="EMBL/GenBank/DDBJ databases">
        <authorList>
            <person name="Weinstock G."/>
            <person name="Sodergren E."/>
            <person name="Clifton S."/>
            <person name="Fulton L."/>
            <person name="Fulton B."/>
            <person name="Courtney L."/>
            <person name="Fronick C."/>
            <person name="Harrison M."/>
            <person name="Strong C."/>
            <person name="Farmer C."/>
            <person name="Delahaunty K."/>
            <person name="Markovic C."/>
            <person name="Hall O."/>
            <person name="Minx P."/>
            <person name="Tomlinson C."/>
            <person name="Mitreva M."/>
            <person name="Nelson J."/>
            <person name="Hou S."/>
            <person name="Wollam A."/>
            <person name="Pepin K.H."/>
            <person name="Johnson M."/>
            <person name="Bhonagiri V."/>
            <person name="Zhang X."/>
            <person name="Suruliraj S."/>
            <person name="Warren W."/>
            <person name="Chinwalla A."/>
            <person name="Mardis E.R."/>
            <person name="Wilson R.K."/>
        </authorList>
    </citation>
    <scope>NUCLEOTIDE SEQUENCE [LARGE SCALE GENOMIC DNA]</scope>
    <source>
        <strain evidence="12 13">DSM 2876</strain>
    </source>
</reference>
<evidence type="ECO:0000256" key="3">
    <source>
        <dbReference type="ARBA" id="ARBA00022475"/>
    </source>
</evidence>
<evidence type="ECO:0000256" key="5">
    <source>
        <dbReference type="ARBA" id="ARBA00022741"/>
    </source>
</evidence>
<keyword evidence="6 12" id="KW-0067">ATP-binding</keyword>
<dbReference type="PANTHER" id="PTHR42798:SF6">
    <property type="entry name" value="CELL DIVISION ATP-BINDING PROTEIN FTSE"/>
    <property type="match status" value="1"/>
</dbReference>
<dbReference type="InterPro" id="IPR027417">
    <property type="entry name" value="P-loop_NTPase"/>
</dbReference>
<evidence type="ECO:0000313" key="13">
    <source>
        <dbReference type="Proteomes" id="UP000006238"/>
    </source>
</evidence>
<evidence type="ECO:0000256" key="10">
    <source>
        <dbReference type="SAM" id="Phobius"/>
    </source>
</evidence>
<feature type="transmembrane region" description="Helical" evidence="10">
    <location>
        <begin position="801"/>
        <end position="825"/>
    </location>
</feature>
<comment type="caution">
    <text evidence="12">The sequence shown here is derived from an EMBL/GenBank/DDBJ whole genome shotgun (WGS) entry which is preliminary data.</text>
</comment>
<dbReference type="RefSeq" id="WP_005600870.1">
    <property type="nucleotide sequence ID" value="NZ_GG663519.1"/>
</dbReference>
<evidence type="ECO:0000256" key="1">
    <source>
        <dbReference type="ARBA" id="ARBA00004429"/>
    </source>
</evidence>
<evidence type="ECO:0000256" key="8">
    <source>
        <dbReference type="ARBA" id="ARBA00023136"/>
    </source>
</evidence>
<keyword evidence="2" id="KW-0813">Transport</keyword>
<dbReference type="InterPro" id="IPR003439">
    <property type="entry name" value="ABC_transporter-like_ATP-bd"/>
</dbReference>
<feature type="transmembrane region" description="Helical" evidence="10">
    <location>
        <begin position="837"/>
        <end position="859"/>
    </location>
</feature>
<evidence type="ECO:0000256" key="9">
    <source>
        <dbReference type="ARBA" id="ARBA00038388"/>
    </source>
</evidence>
<keyword evidence="13" id="KW-1185">Reference proteome</keyword>
<dbReference type="GO" id="GO:0005886">
    <property type="term" value="C:plasma membrane"/>
    <property type="evidence" value="ECO:0007669"/>
    <property type="project" value="UniProtKB-SubCell"/>
</dbReference>
<accession>D4RW81</accession>
<dbReference type="GO" id="GO:0098796">
    <property type="term" value="C:membrane protein complex"/>
    <property type="evidence" value="ECO:0007669"/>
    <property type="project" value="UniProtKB-ARBA"/>
</dbReference>
<dbReference type="CDD" id="cd03255">
    <property type="entry name" value="ABC_MJ0796_LolCDE_FtsE"/>
    <property type="match status" value="1"/>
</dbReference>
<gene>
    <name evidence="12" type="ORF">BUTYVIB_00212</name>
</gene>
<dbReference type="PROSITE" id="PS50893">
    <property type="entry name" value="ABC_TRANSPORTER_2"/>
    <property type="match status" value="1"/>
</dbReference>
<keyword evidence="7 10" id="KW-1133">Transmembrane helix</keyword>
<evidence type="ECO:0000256" key="6">
    <source>
        <dbReference type="ARBA" id="ARBA00022840"/>
    </source>
</evidence>
<name>D4RW81_9FIRM</name>
<dbReference type="eggNOG" id="COG1136">
    <property type="taxonomic scope" value="Bacteria"/>
</dbReference>
<dbReference type="Pfam" id="PF02687">
    <property type="entry name" value="FtsX"/>
    <property type="match status" value="1"/>
</dbReference>
<keyword evidence="8 10" id="KW-0472">Membrane</keyword>
<dbReference type="STRING" id="45851.BHV86_06785"/>
<dbReference type="Pfam" id="PF00005">
    <property type="entry name" value="ABC_tran"/>
    <property type="match status" value="1"/>
</dbReference>
<evidence type="ECO:0000256" key="7">
    <source>
        <dbReference type="ARBA" id="ARBA00022989"/>
    </source>
</evidence>
<dbReference type="Proteomes" id="UP000006238">
    <property type="component" value="Unassembled WGS sequence"/>
</dbReference>
<dbReference type="SUPFAM" id="SSF52540">
    <property type="entry name" value="P-loop containing nucleoside triphosphate hydrolases"/>
    <property type="match status" value="1"/>
</dbReference>
<dbReference type="EMBL" id="ABWN01000017">
    <property type="protein sequence ID" value="EFF69698.1"/>
    <property type="molecule type" value="Genomic_DNA"/>
</dbReference>
<protein>
    <submittedName>
        <fullName evidence="12">ABC transporter, ATP-binding protein</fullName>
    </submittedName>
</protein>
<evidence type="ECO:0000313" key="12">
    <source>
        <dbReference type="EMBL" id="EFF69698.1"/>
    </source>
</evidence>
<keyword evidence="4 10" id="KW-0812">Transmembrane</keyword>
<organism evidence="12 13">
    <name type="scientific">Eshraghiella crossota DSM 2876</name>
    <dbReference type="NCBI Taxonomy" id="511680"/>
    <lineage>
        <taxon>Bacteria</taxon>
        <taxon>Bacillati</taxon>
        <taxon>Bacillota</taxon>
        <taxon>Clostridia</taxon>
        <taxon>Lachnospirales</taxon>
        <taxon>Lachnospiraceae</taxon>
        <taxon>Eshraghiella</taxon>
    </lineage>
</organism>
<dbReference type="PROSITE" id="PS00211">
    <property type="entry name" value="ABC_TRANSPORTER_1"/>
    <property type="match status" value="1"/>
</dbReference>
<keyword evidence="3" id="KW-1003">Cell membrane</keyword>
<dbReference type="eggNOG" id="COG0577">
    <property type="taxonomic scope" value="Bacteria"/>
</dbReference>
<sequence>MLQLNNITKDYISGDTVVNALKGISISFREHEFVSILGQSGCGKTTMLNIIGGLDRYTDGDLIIGGRSTKEFKDKDWDSYRNHKIGFIFQSYNLIPHQTVLSNVELALTLSGVSKTERRKRAVEALEMVGLGDQINKKPNQMSGGQMQRVAIARALVNDPDIILADEPTGALDSETSVQIMDILKKISDNKLIIMVTHNAELAEQYSSRIIRLLDGKVTDDTAPYEIPAGKEISPVAGTLDKKNKKEKVSMSFFTALSLSFKNLLTKKGRTFLTSFAGSIGIIGIALILSLSSGFQAYINRVQEDTVSTYPITIENESVDYSSMLNSMMGETGTVEDKEEGRIYAAPVMSQFVNTMSAEVKKNNLSELKKYLENPDCNISDYVLDVQYQYDIPLNVYAKDYSGGINKVNPSTLYQDIWGVSDETMSSSLVSSFSNTDMWSQMIDNQDLLNSQYDLVAGSWPDNYNEVVVVADKNHQITDVSLYALGIRNSSELKNIMINLNKQLDDKVSSYSYEDLLNLRFKVVLPSAYYRYDEATGAYKNMSSSEDYVKQLIDNGIEVKVSGIIVAKDDAVATSITGVVGYTKNLVDYIVSENNKSDIVKAQLDNPDIDVLTGLPFSTVDIDLTMDDINAYISTLPKEQQKIISAYIANLSDDVIIEMFKSQIQQSSSNTYKSNIEALGYVTTDNPSKINIYAKDFESKDAISDIISAYNDKVKSEGNDSLEISYTDYIGLMMSSVSKVVDAISYVLIAFVSISLVVSSIMIGIITYISVLERTKEIGILRSIGASKHDISRVFNAETMIVGLVAGIIGIGFTLLLNIPINIIIKKFSGISGVAVLPLKGALILIAISVFLTLIAGLIPARVASKKDPVIALRTE</sequence>
<evidence type="ECO:0000256" key="2">
    <source>
        <dbReference type="ARBA" id="ARBA00022448"/>
    </source>
</evidence>
<keyword evidence="5" id="KW-0547">Nucleotide-binding</keyword>
<dbReference type="GO" id="GO:0016887">
    <property type="term" value="F:ATP hydrolysis activity"/>
    <property type="evidence" value="ECO:0007669"/>
    <property type="project" value="InterPro"/>
</dbReference>
<feature type="domain" description="ABC transporter" evidence="11">
    <location>
        <begin position="2"/>
        <end position="240"/>
    </location>
</feature>
<comment type="subcellular location">
    <subcellularLocation>
        <location evidence="1">Cell inner membrane</location>
        <topology evidence="1">Multi-pass membrane protein</topology>
    </subcellularLocation>
</comment>